<accession>A0A8K1D835</accession>
<evidence type="ECO:0008006" key="4">
    <source>
        <dbReference type="Google" id="ProtNLM"/>
    </source>
</evidence>
<sequence length="271" mass="30647">MDLIDGPLGEKGIGWMVTLRVAVSGSMSKWKEVMNDIPQGSVLGLVLFNIFVSNMDSGTECTLSKFANDTELCGAVDMLEGQDAVQRDLDRFERWVCANLMKFNKVTCTILHLGQGTPKYKYSLGRECIKCSPEERDLELLVDESLNMSQQCVLAAQKANRVLGCIKRGVVSRVREVIFTLYSALVRPHMKLYIQLWGPQHKKEVHLLVRVQTRPQMIRGLEHLSNEDRLRQLELVQPGEEKALRRPYSSLPVPKGGLLQGRRGTFYKGKQ</sequence>
<protein>
    <recommendedName>
        <fullName evidence="4">Rna-directed dna polymerase from mobile element jockey-like</fullName>
    </recommendedName>
</protein>
<reference evidence="2" key="1">
    <citation type="submission" date="2019-04" db="EMBL/GenBank/DDBJ databases">
        <title>Genome assembly of Zosterops borbonicus 15179.</title>
        <authorList>
            <person name="Leroy T."/>
            <person name="Anselmetti Y."/>
            <person name="Tilak M.-K."/>
            <person name="Nabholz B."/>
        </authorList>
    </citation>
    <scope>NUCLEOTIDE SEQUENCE</scope>
    <source>
        <strain evidence="2">HGM_15179</strain>
        <tissue evidence="2">Muscle</tissue>
    </source>
</reference>
<evidence type="ECO:0000256" key="1">
    <source>
        <dbReference type="SAM" id="MobiDB-lite"/>
    </source>
</evidence>
<feature type="region of interest" description="Disordered" evidence="1">
    <location>
        <begin position="246"/>
        <end position="271"/>
    </location>
</feature>
<proteinExistence type="predicted"/>
<keyword evidence="3" id="KW-1185">Reference proteome</keyword>
<dbReference type="Proteomes" id="UP000796761">
    <property type="component" value="Unassembled WGS sequence"/>
</dbReference>
<dbReference type="OrthoDB" id="9374136at2759"/>
<dbReference type="AlphaFoldDB" id="A0A8K1D835"/>
<evidence type="ECO:0000313" key="2">
    <source>
        <dbReference type="EMBL" id="TRZ07635.1"/>
    </source>
</evidence>
<gene>
    <name evidence="2" type="ORF">HGM15179_019472</name>
</gene>
<dbReference type="EMBL" id="SWJQ01001693">
    <property type="protein sequence ID" value="TRZ07635.1"/>
    <property type="molecule type" value="Genomic_DNA"/>
</dbReference>
<comment type="caution">
    <text evidence="2">The sequence shown here is derived from an EMBL/GenBank/DDBJ whole genome shotgun (WGS) entry which is preliminary data.</text>
</comment>
<organism evidence="2 3">
    <name type="scientific">Zosterops borbonicus</name>
    <dbReference type="NCBI Taxonomy" id="364589"/>
    <lineage>
        <taxon>Eukaryota</taxon>
        <taxon>Metazoa</taxon>
        <taxon>Chordata</taxon>
        <taxon>Craniata</taxon>
        <taxon>Vertebrata</taxon>
        <taxon>Euteleostomi</taxon>
        <taxon>Archelosauria</taxon>
        <taxon>Archosauria</taxon>
        <taxon>Dinosauria</taxon>
        <taxon>Saurischia</taxon>
        <taxon>Theropoda</taxon>
        <taxon>Coelurosauria</taxon>
        <taxon>Aves</taxon>
        <taxon>Neognathae</taxon>
        <taxon>Neoaves</taxon>
        <taxon>Telluraves</taxon>
        <taxon>Australaves</taxon>
        <taxon>Passeriformes</taxon>
        <taxon>Sylvioidea</taxon>
        <taxon>Zosteropidae</taxon>
        <taxon>Zosterops</taxon>
    </lineage>
</organism>
<evidence type="ECO:0000313" key="3">
    <source>
        <dbReference type="Proteomes" id="UP000796761"/>
    </source>
</evidence>
<dbReference type="PANTHER" id="PTHR33332">
    <property type="entry name" value="REVERSE TRANSCRIPTASE DOMAIN-CONTAINING PROTEIN"/>
    <property type="match status" value="1"/>
</dbReference>
<name>A0A8K1D835_9PASS</name>